<dbReference type="Proteomes" id="UP000245946">
    <property type="component" value="Unassembled WGS sequence"/>
</dbReference>
<keyword evidence="3" id="KW-1185">Reference proteome</keyword>
<feature type="compositionally biased region" description="Polar residues" evidence="1">
    <location>
        <begin position="46"/>
        <end position="56"/>
    </location>
</feature>
<accession>A0A316YZE9</accession>
<feature type="compositionally biased region" description="Low complexity" evidence="1">
    <location>
        <begin position="916"/>
        <end position="936"/>
    </location>
</feature>
<feature type="region of interest" description="Disordered" evidence="1">
    <location>
        <begin position="36"/>
        <end position="56"/>
    </location>
</feature>
<feature type="compositionally biased region" description="Low complexity" evidence="1">
    <location>
        <begin position="856"/>
        <end position="867"/>
    </location>
</feature>
<feature type="region of interest" description="Disordered" evidence="1">
    <location>
        <begin position="990"/>
        <end position="1009"/>
    </location>
</feature>
<reference evidence="2 3" key="1">
    <citation type="journal article" date="2018" name="Mol. Biol. Evol.">
        <title>Broad Genomic Sampling Reveals a Smut Pathogenic Ancestry of the Fungal Clade Ustilaginomycotina.</title>
        <authorList>
            <person name="Kijpornyongpan T."/>
            <person name="Mondo S.J."/>
            <person name="Barry K."/>
            <person name="Sandor L."/>
            <person name="Lee J."/>
            <person name="Lipzen A."/>
            <person name="Pangilinan J."/>
            <person name="LaButti K."/>
            <person name="Hainaut M."/>
            <person name="Henrissat B."/>
            <person name="Grigoriev I.V."/>
            <person name="Spatafora J.W."/>
            <person name="Aime M.C."/>
        </authorList>
    </citation>
    <scope>NUCLEOTIDE SEQUENCE [LARGE SCALE GENOMIC DNA]</scope>
    <source>
        <strain evidence="2 3">MCA 4186</strain>
    </source>
</reference>
<feature type="region of interest" description="Disordered" evidence="1">
    <location>
        <begin position="899"/>
        <end position="950"/>
    </location>
</feature>
<evidence type="ECO:0000313" key="2">
    <source>
        <dbReference type="EMBL" id="PWN94581.1"/>
    </source>
</evidence>
<dbReference type="EMBL" id="KZ819311">
    <property type="protein sequence ID" value="PWN94581.1"/>
    <property type="molecule type" value="Genomic_DNA"/>
</dbReference>
<dbReference type="AlphaFoldDB" id="A0A316YZE9"/>
<feature type="compositionally biased region" description="Polar residues" evidence="1">
    <location>
        <begin position="160"/>
        <end position="172"/>
    </location>
</feature>
<gene>
    <name evidence="2" type="ORF">FA09DRAFT_178861</name>
</gene>
<feature type="compositionally biased region" description="Low complexity" evidence="1">
    <location>
        <begin position="701"/>
        <end position="734"/>
    </location>
</feature>
<feature type="region of interest" description="Disordered" evidence="1">
    <location>
        <begin position="832"/>
        <end position="867"/>
    </location>
</feature>
<organism evidence="2 3">
    <name type="scientific">Tilletiopsis washingtonensis</name>
    <dbReference type="NCBI Taxonomy" id="58919"/>
    <lineage>
        <taxon>Eukaryota</taxon>
        <taxon>Fungi</taxon>
        <taxon>Dikarya</taxon>
        <taxon>Basidiomycota</taxon>
        <taxon>Ustilaginomycotina</taxon>
        <taxon>Exobasidiomycetes</taxon>
        <taxon>Entylomatales</taxon>
        <taxon>Entylomatales incertae sedis</taxon>
        <taxon>Tilletiopsis</taxon>
    </lineage>
</organism>
<evidence type="ECO:0000256" key="1">
    <source>
        <dbReference type="SAM" id="MobiDB-lite"/>
    </source>
</evidence>
<sequence>MPKSHSSSAPSVPRRQSSFLQALPLRSSPSFEVSLAGSPVHAGVQASPSGSDTSGWSVRTSLSEVLPAMPLFPAAQHSPCQTRGAGRCSDAACVDCITSGMGFLDVFAPSTSARSMGMAKSDWRFPQGGSASKMRESASTLPTSSHSSSDRSTSEDESDVTPTASPSVSPKSQPVEFASRRRALSALREESEPVSPAVLLARSARRARQNGPLATHTPPAPMRLDEVRAMHLPETCRNLNSALALGSPFQSAPDRGSVRGAALSSPVHVKAPSLRTVSAAADGVSPGKPFFDALSPPRFAASPYSTASSSAASRSLLARRRDTTPSPSARYNPSIFSASSAGDSPVAGRAFRPLPAQAPYPKAPLPAPPRNEAGTRPSARPMSVPTPERGAEADISDANDTPMHERTERNEQESPDVPLVAQRMHALVHASAMLQRERKEAANRKLAASAEVSDYGAQSKRKRTAEQLLRISTDSRGRDLPALSSPTRPRSSTIDELMRQCMTDANGEPAEPRLSYASDSVFVHNATGPVLPRDSTSLRPRLPSIAPSIDAAGMALCGAPRPRPSRILGRVRSSLLRNARPSSSLSLRRQATQETSVSSRHPERVESPEVFVISAASSRRTSACDSDGSEDFEMEAVEQRYGISLQNALSMTPPTPHIAAWASGTFTPPSIDIVRPHVSMGDLAVVASTLVQLGSERSAAQAAERANAPRPAAASRSSLQLSSLARRASAPLRDLATRQRTSQDGDDGPDGIQRSHTISRAFSSINLGAKRRKHLDDRLAASHDEPRAMQVSSPTLFASSASFAALKCQPLASASPSDVEALHAFSNAQAPSAAAAEAQSDEEDAFLDSSDETPMSSPSLRSPRTPRLLDYRMSSVTTPGAISQDDAAVLRAFYADDSPMQTEQQPAYLSPPQRRPGTSCSGSSESSGSTSSPATPREGFSPRRASVRPRIDADDALAPETAGLLAAFWQADAADSCAASPNTCAAPPSAFAASPAISHSSPPPRPSGRCGTYFLAPPSATDSPTLGHLAAPSWAAPANEKLSVNSVAFPRLGAYWADGRSPSLAAPPTPDCSVEQKPQQHSQPKAQMGAGVASLKARLGLA</sequence>
<feature type="region of interest" description="Disordered" evidence="1">
    <location>
        <begin position="579"/>
        <end position="605"/>
    </location>
</feature>
<dbReference type="GeneID" id="37266869"/>
<feature type="region of interest" description="Disordered" evidence="1">
    <location>
        <begin position="301"/>
        <end position="417"/>
    </location>
</feature>
<feature type="compositionally biased region" description="Low complexity" evidence="1">
    <location>
        <begin position="137"/>
        <end position="147"/>
    </location>
</feature>
<dbReference type="RefSeq" id="XP_025594860.1">
    <property type="nucleotide sequence ID" value="XM_025739323.1"/>
</dbReference>
<feature type="compositionally biased region" description="Polar residues" evidence="1">
    <location>
        <begin position="324"/>
        <end position="342"/>
    </location>
</feature>
<name>A0A316YZE9_9BASI</name>
<feature type="compositionally biased region" description="Acidic residues" evidence="1">
    <location>
        <begin position="839"/>
        <end position="851"/>
    </location>
</feature>
<proteinExistence type="predicted"/>
<feature type="compositionally biased region" description="Low complexity" evidence="1">
    <location>
        <begin position="301"/>
        <end position="316"/>
    </location>
</feature>
<feature type="compositionally biased region" description="Pro residues" evidence="1">
    <location>
        <begin position="356"/>
        <end position="369"/>
    </location>
</feature>
<feature type="compositionally biased region" description="Polar residues" evidence="1">
    <location>
        <begin position="580"/>
        <end position="599"/>
    </location>
</feature>
<feature type="compositionally biased region" description="Polar residues" evidence="1">
    <location>
        <begin position="1076"/>
        <end position="1085"/>
    </location>
</feature>
<evidence type="ECO:0000313" key="3">
    <source>
        <dbReference type="Proteomes" id="UP000245946"/>
    </source>
</evidence>
<feature type="region of interest" description="Disordered" evidence="1">
    <location>
        <begin position="1060"/>
        <end position="1093"/>
    </location>
</feature>
<feature type="compositionally biased region" description="Low complexity" evidence="1">
    <location>
        <begin position="990"/>
        <end position="1000"/>
    </location>
</feature>
<feature type="region of interest" description="Disordered" evidence="1">
    <location>
        <begin position="701"/>
        <end position="755"/>
    </location>
</feature>
<feature type="compositionally biased region" description="Basic and acidic residues" evidence="1">
    <location>
        <begin position="402"/>
        <end position="412"/>
    </location>
</feature>
<feature type="region of interest" description="Disordered" evidence="1">
    <location>
        <begin position="120"/>
        <end position="195"/>
    </location>
</feature>
<protein>
    <submittedName>
        <fullName evidence="2">Uncharacterized protein</fullName>
    </submittedName>
</protein>